<organism evidence="2 3">
    <name type="scientific">Nesidiocoris tenuis</name>
    <dbReference type="NCBI Taxonomy" id="355587"/>
    <lineage>
        <taxon>Eukaryota</taxon>
        <taxon>Metazoa</taxon>
        <taxon>Ecdysozoa</taxon>
        <taxon>Arthropoda</taxon>
        <taxon>Hexapoda</taxon>
        <taxon>Insecta</taxon>
        <taxon>Pterygota</taxon>
        <taxon>Neoptera</taxon>
        <taxon>Paraneoptera</taxon>
        <taxon>Hemiptera</taxon>
        <taxon>Heteroptera</taxon>
        <taxon>Panheteroptera</taxon>
        <taxon>Cimicomorpha</taxon>
        <taxon>Miridae</taxon>
        <taxon>Dicyphina</taxon>
        <taxon>Nesidiocoris</taxon>
    </lineage>
</organism>
<feature type="compositionally biased region" description="Polar residues" evidence="1">
    <location>
        <begin position="429"/>
        <end position="440"/>
    </location>
</feature>
<proteinExistence type="predicted"/>
<reference evidence="2 3" key="1">
    <citation type="submission" date="2020-02" db="EMBL/GenBank/DDBJ databases">
        <authorList>
            <person name="Ferguson B K."/>
        </authorList>
    </citation>
    <scope>NUCLEOTIDE SEQUENCE [LARGE SCALE GENOMIC DNA]</scope>
</reference>
<feature type="compositionally biased region" description="Polar residues" evidence="1">
    <location>
        <begin position="462"/>
        <end position="496"/>
    </location>
</feature>
<feature type="region of interest" description="Disordered" evidence="1">
    <location>
        <begin position="1"/>
        <end position="203"/>
    </location>
</feature>
<protein>
    <submittedName>
        <fullName evidence="2">Uncharacterized protein</fullName>
    </submittedName>
</protein>
<evidence type="ECO:0000256" key="1">
    <source>
        <dbReference type="SAM" id="MobiDB-lite"/>
    </source>
</evidence>
<accession>A0A6H5HCK8</accession>
<dbReference type="OrthoDB" id="6783029at2759"/>
<dbReference type="PANTHER" id="PTHR34239">
    <property type="entry name" value="APPLE DOMAIN-CONTAINING PROTEIN"/>
    <property type="match status" value="1"/>
</dbReference>
<keyword evidence="3" id="KW-1185">Reference proteome</keyword>
<feature type="compositionally biased region" description="Low complexity" evidence="1">
    <location>
        <begin position="188"/>
        <end position="197"/>
    </location>
</feature>
<sequence>MESDAGQQRLPVHRSRNSRPGHKARYRAKMKYSNNERLDKLERMINSLTKGNRKSSNRRQAQSSRSPSPSISSGTCSSANNRPNRSSYHDDRPTAGRSRSVFKRKTYSSSESDSSVPRKASVHNRYSPERVRQYRLPSRLSRSPTLGAGNRVDDRSRPADPSGSRLSRSPVLPKNLVDDRKRPRTSRSRSNSGLSRSPTPMVANLVDDQIRDAEPMELNEVHEDVLIIDNDVILSDDCLKILGENPEQSKESSFKLHEAIVPRWKHLLTNGLAKEKLDAITNRYEYPSNLSLLAPPQVNQEIKTLLSKTELATDTRLEEKQMLEGKALCMLGSAVNVILKNQPPIPKETKEQLLTALTDCGQILTHLFHDESLIRRNKIKPFLNPSIRNRLDANPVSELLFGTNLSDQVRAAKTADNIGKDLKINYMSQMRPTSFSTNRQIGGRASQKPFQPTENFRRPARQSRQTRPWRGRQSSNNSYARGSRKQQQNRPFTKRR</sequence>
<gene>
    <name evidence="2" type="ORF">NTEN_LOCUS18880</name>
</gene>
<dbReference type="AlphaFoldDB" id="A0A6H5HCK8"/>
<dbReference type="EMBL" id="CADCXU010027828">
    <property type="protein sequence ID" value="CAB0014452.1"/>
    <property type="molecule type" value="Genomic_DNA"/>
</dbReference>
<evidence type="ECO:0000313" key="3">
    <source>
        <dbReference type="Proteomes" id="UP000479000"/>
    </source>
</evidence>
<feature type="compositionally biased region" description="Low complexity" evidence="1">
    <location>
        <begin position="58"/>
        <end position="78"/>
    </location>
</feature>
<evidence type="ECO:0000313" key="2">
    <source>
        <dbReference type="EMBL" id="CAB0014452.1"/>
    </source>
</evidence>
<dbReference type="Proteomes" id="UP000479000">
    <property type="component" value="Unassembled WGS sequence"/>
</dbReference>
<feature type="compositionally biased region" description="Basic residues" evidence="1">
    <location>
        <begin position="11"/>
        <end position="30"/>
    </location>
</feature>
<feature type="compositionally biased region" description="Basic and acidic residues" evidence="1">
    <location>
        <begin position="34"/>
        <end position="43"/>
    </location>
</feature>
<feature type="region of interest" description="Disordered" evidence="1">
    <location>
        <begin position="429"/>
        <end position="496"/>
    </location>
</feature>
<dbReference type="PANTHER" id="PTHR34239:SF2">
    <property type="entry name" value="TRANSPOSABLE ELEMENT P TRANSPOSASE_THAP9 CONSERVED DOMAIN-CONTAINING PROTEIN"/>
    <property type="match status" value="1"/>
</dbReference>
<name>A0A6H5HCK8_9HEMI</name>